<feature type="region of interest" description="Disordered" evidence="1">
    <location>
        <begin position="266"/>
        <end position="293"/>
    </location>
</feature>
<keyword evidence="4" id="KW-1185">Reference proteome</keyword>
<feature type="signal peptide" evidence="2">
    <location>
        <begin position="1"/>
        <end position="16"/>
    </location>
</feature>
<evidence type="ECO:0000313" key="4">
    <source>
        <dbReference type="Proteomes" id="UP001456524"/>
    </source>
</evidence>
<evidence type="ECO:0000256" key="2">
    <source>
        <dbReference type="SAM" id="SignalP"/>
    </source>
</evidence>
<name>A0ABR1XSW3_9PEZI</name>
<feature type="compositionally biased region" description="Basic residues" evidence="1">
    <location>
        <begin position="284"/>
        <end position="293"/>
    </location>
</feature>
<comment type="caution">
    <text evidence="3">The sequence shown here is derived from an EMBL/GenBank/DDBJ whole genome shotgun (WGS) entry which is preliminary data.</text>
</comment>
<dbReference type="EMBL" id="JBBWUH010000005">
    <property type="protein sequence ID" value="KAK8166278.1"/>
    <property type="molecule type" value="Genomic_DNA"/>
</dbReference>
<reference evidence="3 4" key="1">
    <citation type="journal article" date="2022" name="G3 (Bethesda)">
        <title>Enemy or ally: a genomic approach to elucidate the lifestyle of Phyllosticta citrichinaensis.</title>
        <authorList>
            <person name="Buijs V.A."/>
            <person name="Groenewald J.Z."/>
            <person name="Haridas S."/>
            <person name="LaButti K.M."/>
            <person name="Lipzen A."/>
            <person name="Martin F.M."/>
            <person name="Barry K."/>
            <person name="Grigoriev I.V."/>
            <person name="Crous P.W."/>
            <person name="Seidl M.F."/>
        </authorList>
    </citation>
    <scope>NUCLEOTIDE SEQUENCE [LARGE SCALE GENOMIC DNA]</scope>
    <source>
        <strain evidence="3 4">CBS 129764</strain>
    </source>
</reference>
<evidence type="ECO:0000313" key="3">
    <source>
        <dbReference type="EMBL" id="KAK8166278.1"/>
    </source>
</evidence>
<evidence type="ECO:0000256" key="1">
    <source>
        <dbReference type="SAM" id="MobiDB-lite"/>
    </source>
</evidence>
<proteinExistence type="predicted"/>
<gene>
    <name evidence="3" type="ORF">IWX90DRAFT_207621</name>
</gene>
<accession>A0ABR1XSW3</accession>
<protein>
    <submittedName>
        <fullName evidence="3">Uncharacterized protein</fullName>
    </submittedName>
</protein>
<feature type="chain" id="PRO_5045403820" evidence="2">
    <location>
        <begin position="17"/>
        <end position="293"/>
    </location>
</feature>
<dbReference type="Proteomes" id="UP001456524">
    <property type="component" value="Unassembled WGS sequence"/>
</dbReference>
<feature type="region of interest" description="Disordered" evidence="1">
    <location>
        <begin position="165"/>
        <end position="187"/>
    </location>
</feature>
<keyword evidence="2" id="KW-0732">Signal</keyword>
<organism evidence="3 4">
    <name type="scientific">Phyllosticta citrichinensis</name>
    <dbReference type="NCBI Taxonomy" id="1130410"/>
    <lineage>
        <taxon>Eukaryota</taxon>
        <taxon>Fungi</taxon>
        <taxon>Dikarya</taxon>
        <taxon>Ascomycota</taxon>
        <taxon>Pezizomycotina</taxon>
        <taxon>Dothideomycetes</taxon>
        <taxon>Dothideomycetes incertae sedis</taxon>
        <taxon>Botryosphaeriales</taxon>
        <taxon>Phyllostictaceae</taxon>
        <taxon>Phyllosticta</taxon>
    </lineage>
</organism>
<sequence length="293" mass="32249">MYLLTLLFSAEAVSHASLSGDRPTDGHLKHTCQFSANMGAPVQEVVRGTRAVVRGSGVEHAYKSPPRICRQSLPRNCLCNCVQLCMRAWMGTLRMVHAYCTWETPRVIIVTLFSLLSLLPFRRNSTQTAIPHQCLSIMAAAIHQCQFLRQEWYLVSASRTSTSSTAQVTSRVTHRHPAPPPPPFSRTHAAPVAIKTPLLTSLHTPSATPYALDSPEAQSDTTGGSLVMAATIDATFFLPLFFPPLLPYLLTPAPHSETCIHQPTSSAINHHQKQETHINDTATPRRRLSCSIL</sequence>